<name>A0AA41Q6M6_9ACTN</name>
<dbReference type="AlphaFoldDB" id="A0AA41Q6M6"/>
<feature type="compositionally biased region" description="Gly residues" evidence="1">
    <location>
        <begin position="202"/>
        <end position="213"/>
    </location>
</feature>
<evidence type="ECO:0008006" key="6">
    <source>
        <dbReference type="Google" id="ProtNLM"/>
    </source>
</evidence>
<accession>A0AA41Q6M6</accession>
<keyword evidence="2" id="KW-1133">Transmembrane helix</keyword>
<evidence type="ECO:0000256" key="3">
    <source>
        <dbReference type="SAM" id="SignalP"/>
    </source>
</evidence>
<feature type="compositionally biased region" description="Pro residues" evidence="1">
    <location>
        <begin position="139"/>
        <end position="160"/>
    </location>
</feature>
<organism evidence="4 5">
    <name type="scientific">Yinghuangia soli</name>
    <dbReference type="NCBI Taxonomy" id="2908204"/>
    <lineage>
        <taxon>Bacteria</taxon>
        <taxon>Bacillati</taxon>
        <taxon>Actinomycetota</taxon>
        <taxon>Actinomycetes</taxon>
        <taxon>Kitasatosporales</taxon>
        <taxon>Streptomycetaceae</taxon>
        <taxon>Yinghuangia</taxon>
    </lineage>
</organism>
<gene>
    <name evidence="4" type="ORF">LZ495_35790</name>
</gene>
<protein>
    <recommendedName>
        <fullName evidence="6">LPXTG cell wall anchor domain-containing protein</fullName>
    </recommendedName>
</protein>
<evidence type="ECO:0000313" key="5">
    <source>
        <dbReference type="Proteomes" id="UP001165378"/>
    </source>
</evidence>
<dbReference type="RefSeq" id="WP_235057323.1">
    <property type="nucleotide sequence ID" value="NZ_JAKFHA010000035.1"/>
</dbReference>
<proteinExistence type="predicted"/>
<evidence type="ECO:0000256" key="2">
    <source>
        <dbReference type="SAM" id="Phobius"/>
    </source>
</evidence>
<dbReference type="Proteomes" id="UP001165378">
    <property type="component" value="Unassembled WGS sequence"/>
</dbReference>
<sequence>MTSRFIAGRWAVALTAPVLALSVAVGPASAVSTYDVPLNKDHVGIKAEDKDVKKQNDCPTFEGQNAWHFVLTNGQAEFVELTVTFEPGGTKTITQFGPPSAKHAYVGAAPGAKLVSATAKATAESKKFNVSHVCLGTPTNPPTTPPATTKPPKTEPPTTQPPSTGGTKTPPPTTEPPSTGGTKTPPPSGSVTPSASESVSASGGGSTGGGGGSLAQTGGIAVGGILALSAGLVGVGYYVRRRAAGSHEA</sequence>
<evidence type="ECO:0000313" key="4">
    <source>
        <dbReference type="EMBL" id="MCF2532548.1"/>
    </source>
</evidence>
<feature type="chain" id="PRO_5041419768" description="LPXTG cell wall anchor domain-containing protein" evidence="3">
    <location>
        <begin position="31"/>
        <end position="249"/>
    </location>
</feature>
<feature type="signal peptide" evidence="3">
    <location>
        <begin position="1"/>
        <end position="30"/>
    </location>
</feature>
<reference evidence="4" key="1">
    <citation type="submission" date="2022-01" db="EMBL/GenBank/DDBJ databases">
        <title>Genome-Based Taxonomic Classification of the Phylum Actinobacteria.</title>
        <authorList>
            <person name="Gao Y."/>
        </authorList>
    </citation>
    <scope>NUCLEOTIDE SEQUENCE</scope>
    <source>
        <strain evidence="4">KLBMP 8922</strain>
    </source>
</reference>
<keyword evidence="2" id="KW-0812">Transmembrane</keyword>
<evidence type="ECO:0000256" key="1">
    <source>
        <dbReference type="SAM" id="MobiDB-lite"/>
    </source>
</evidence>
<keyword evidence="5" id="KW-1185">Reference proteome</keyword>
<keyword evidence="2" id="KW-0472">Membrane</keyword>
<comment type="caution">
    <text evidence="4">The sequence shown here is derived from an EMBL/GenBank/DDBJ whole genome shotgun (WGS) entry which is preliminary data.</text>
</comment>
<feature type="compositionally biased region" description="Low complexity" evidence="1">
    <location>
        <begin position="176"/>
        <end position="201"/>
    </location>
</feature>
<feature type="transmembrane region" description="Helical" evidence="2">
    <location>
        <begin position="220"/>
        <end position="239"/>
    </location>
</feature>
<feature type="region of interest" description="Disordered" evidence="1">
    <location>
        <begin position="132"/>
        <end position="218"/>
    </location>
</feature>
<keyword evidence="3" id="KW-0732">Signal</keyword>
<dbReference type="EMBL" id="JAKFHA010000035">
    <property type="protein sequence ID" value="MCF2532548.1"/>
    <property type="molecule type" value="Genomic_DNA"/>
</dbReference>